<feature type="transmembrane region" description="Helical" evidence="1">
    <location>
        <begin position="7"/>
        <end position="25"/>
    </location>
</feature>
<proteinExistence type="predicted"/>
<gene>
    <name evidence="2" type="ORF">A4H97_32110</name>
</gene>
<dbReference type="RefSeq" id="WP_081202220.1">
    <property type="nucleotide sequence ID" value="NZ_FOCZ01000021.1"/>
</dbReference>
<dbReference type="STRING" id="354355.SAMN05660816_06504"/>
<evidence type="ECO:0000313" key="2">
    <source>
        <dbReference type="EMBL" id="OQP45887.1"/>
    </source>
</evidence>
<evidence type="ECO:0000256" key="1">
    <source>
        <dbReference type="SAM" id="Phobius"/>
    </source>
</evidence>
<evidence type="ECO:0000313" key="3">
    <source>
        <dbReference type="Proteomes" id="UP000192610"/>
    </source>
</evidence>
<name>A0A1V9EIC4_9BACT</name>
<dbReference type="PROSITE" id="PS51257">
    <property type="entry name" value="PROKAR_LIPOPROTEIN"/>
    <property type="match status" value="1"/>
</dbReference>
<keyword evidence="1" id="KW-0812">Transmembrane</keyword>
<dbReference type="Proteomes" id="UP000192610">
    <property type="component" value="Unassembled WGS sequence"/>
</dbReference>
<reference evidence="3" key="1">
    <citation type="submission" date="2016-04" db="EMBL/GenBank/DDBJ databases">
        <authorList>
            <person name="Chen L."/>
            <person name="Zhuang W."/>
            <person name="Wang G."/>
        </authorList>
    </citation>
    <scope>NUCLEOTIDE SEQUENCE [LARGE SCALE GENOMIC DNA]</scope>
    <source>
        <strain evidence="3">17621</strain>
    </source>
</reference>
<keyword evidence="1" id="KW-0472">Membrane</keyword>
<accession>A0A1V9EIC4</accession>
<sequence length="170" mass="19281">MKKANAIFITILAVYVIIMMTLLFSCRTSKPVVDQVKDSTVIKYYYRDTMITLPGDTVQLIATVPCPEAKWQAQAKGGRSMLIASLNNGELSIDCKQDSLLVRISLLEKELERKTNTIVRVPVPQEVIQYRTPWWAKIALALSLLFITAFCIKNWRLVIEGAKAIIQFFI</sequence>
<keyword evidence="1" id="KW-1133">Transmembrane helix</keyword>
<dbReference type="OrthoDB" id="667848at2"/>
<keyword evidence="3" id="KW-1185">Reference proteome</keyword>
<dbReference type="EMBL" id="LVXG01000027">
    <property type="protein sequence ID" value="OQP45887.1"/>
    <property type="molecule type" value="Genomic_DNA"/>
</dbReference>
<feature type="transmembrane region" description="Helical" evidence="1">
    <location>
        <begin position="134"/>
        <end position="152"/>
    </location>
</feature>
<dbReference type="AlphaFoldDB" id="A0A1V9EIC4"/>
<comment type="caution">
    <text evidence="2">The sequence shown here is derived from an EMBL/GenBank/DDBJ whole genome shotgun (WGS) entry which is preliminary data.</text>
</comment>
<protein>
    <submittedName>
        <fullName evidence="2">Uncharacterized protein</fullName>
    </submittedName>
</protein>
<organism evidence="2 3">
    <name type="scientific">Niastella yeongjuensis</name>
    <dbReference type="NCBI Taxonomy" id="354355"/>
    <lineage>
        <taxon>Bacteria</taxon>
        <taxon>Pseudomonadati</taxon>
        <taxon>Bacteroidota</taxon>
        <taxon>Chitinophagia</taxon>
        <taxon>Chitinophagales</taxon>
        <taxon>Chitinophagaceae</taxon>
        <taxon>Niastella</taxon>
    </lineage>
</organism>